<dbReference type="AlphaFoldDB" id="A0A8S2S9I3"/>
<proteinExistence type="predicted"/>
<reference evidence="1" key="1">
    <citation type="submission" date="2021-02" db="EMBL/GenBank/DDBJ databases">
        <authorList>
            <person name="Nowell W R."/>
        </authorList>
    </citation>
    <scope>NUCLEOTIDE SEQUENCE</scope>
</reference>
<gene>
    <name evidence="1" type="ORF">SMN809_LOCUS22348</name>
</gene>
<protein>
    <submittedName>
        <fullName evidence="1">Uncharacterized protein</fullName>
    </submittedName>
</protein>
<accession>A0A8S2S9I3</accession>
<comment type="caution">
    <text evidence="1">The sequence shown here is derived from an EMBL/GenBank/DDBJ whole genome shotgun (WGS) entry which is preliminary data.</text>
</comment>
<feature type="non-terminal residue" evidence="1">
    <location>
        <position position="106"/>
    </location>
</feature>
<name>A0A8S2S9I3_9BILA</name>
<dbReference type="EMBL" id="CAJOBI010020289">
    <property type="protein sequence ID" value="CAF4211890.1"/>
    <property type="molecule type" value="Genomic_DNA"/>
</dbReference>
<evidence type="ECO:0000313" key="2">
    <source>
        <dbReference type="Proteomes" id="UP000676336"/>
    </source>
</evidence>
<dbReference type="Proteomes" id="UP000676336">
    <property type="component" value="Unassembled WGS sequence"/>
</dbReference>
<evidence type="ECO:0000313" key="1">
    <source>
        <dbReference type="EMBL" id="CAF4211890.1"/>
    </source>
</evidence>
<organism evidence="1 2">
    <name type="scientific">Rotaria magnacalcarata</name>
    <dbReference type="NCBI Taxonomy" id="392030"/>
    <lineage>
        <taxon>Eukaryota</taxon>
        <taxon>Metazoa</taxon>
        <taxon>Spiralia</taxon>
        <taxon>Gnathifera</taxon>
        <taxon>Rotifera</taxon>
        <taxon>Eurotatoria</taxon>
        <taxon>Bdelloidea</taxon>
        <taxon>Philodinida</taxon>
        <taxon>Philodinidae</taxon>
        <taxon>Rotaria</taxon>
    </lineage>
</organism>
<sequence length="106" mass="12540">MLYFLLRGLIDNLENIVMNMSLEPINYDFFKKLLETISLFYVNGQNTLKSPLIKFILNENDINQELDNLEKTWRLEKIIFLNQVSNSNSYLKKHIDDIISAINEIQ</sequence>